<accession>A0A0A9D4Z7</accession>
<sequence>MENTGSLSCQSPNITKKMPSSLKERVPKLFKRYIVDKKIPEGEALKLFRKLSLWYRCHWTCDISFCA</sequence>
<reference evidence="1" key="2">
    <citation type="journal article" date="2015" name="Data Brief">
        <title>Shoot transcriptome of the giant reed, Arundo donax.</title>
        <authorList>
            <person name="Barrero R.A."/>
            <person name="Guerrero F.D."/>
            <person name="Moolhuijzen P."/>
            <person name="Goolsby J.A."/>
            <person name="Tidwell J."/>
            <person name="Bellgard S.E."/>
            <person name="Bellgard M.I."/>
        </authorList>
    </citation>
    <scope>NUCLEOTIDE SEQUENCE</scope>
    <source>
        <tissue evidence="1">Shoot tissue taken approximately 20 cm above the soil surface</tissue>
    </source>
</reference>
<dbReference type="EMBL" id="GBRH01214994">
    <property type="protein sequence ID" value="JAD82901.1"/>
    <property type="molecule type" value="Transcribed_RNA"/>
</dbReference>
<evidence type="ECO:0000313" key="1">
    <source>
        <dbReference type="EMBL" id="JAD82901.1"/>
    </source>
</evidence>
<protein>
    <submittedName>
        <fullName evidence="1">Uncharacterized protein</fullName>
    </submittedName>
</protein>
<reference evidence="1" key="1">
    <citation type="submission" date="2014-09" db="EMBL/GenBank/DDBJ databases">
        <authorList>
            <person name="Magalhaes I.L.F."/>
            <person name="Oliveira U."/>
            <person name="Santos F.R."/>
            <person name="Vidigal T.H.D.A."/>
            <person name="Brescovit A.D."/>
            <person name="Santos A.J."/>
        </authorList>
    </citation>
    <scope>NUCLEOTIDE SEQUENCE</scope>
    <source>
        <tissue evidence="1">Shoot tissue taken approximately 20 cm above the soil surface</tissue>
    </source>
</reference>
<proteinExistence type="predicted"/>
<organism evidence="1">
    <name type="scientific">Arundo donax</name>
    <name type="common">Giant reed</name>
    <name type="synonym">Donax arundinaceus</name>
    <dbReference type="NCBI Taxonomy" id="35708"/>
    <lineage>
        <taxon>Eukaryota</taxon>
        <taxon>Viridiplantae</taxon>
        <taxon>Streptophyta</taxon>
        <taxon>Embryophyta</taxon>
        <taxon>Tracheophyta</taxon>
        <taxon>Spermatophyta</taxon>
        <taxon>Magnoliopsida</taxon>
        <taxon>Liliopsida</taxon>
        <taxon>Poales</taxon>
        <taxon>Poaceae</taxon>
        <taxon>PACMAD clade</taxon>
        <taxon>Arundinoideae</taxon>
        <taxon>Arundineae</taxon>
        <taxon>Arundo</taxon>
    </lineage>
</organism>
<dbReference type="AlphaFoldDB" id="A0A0A9D4Z7"/>
<name>A0A0A9D4Z7_ARUDO</name>